<evidence type="ECO:0000313" key="1">
    <source>
        <dbReference type="EMBL" id="KAK1149060.1"/>
    </source>
</evidence>
<protein>
    <submittedName>
        <fullName evidence="1">Uncharacterized protein</fullName>
    </submittedName>
</protein>
<evidence type="ECO:0000313" key="2">
    <source>
        <dbReference type="Proteomes" id="UP001177260"/>
    </source>
</evidence>
<name>A0ACC3BEE8_9EURO</name>
<sequence>MFTYDKLTNECLERLDEISPPKSAPRSATAPTEASKGPKRDLYSLLEEHAKEDPKLDQLWTEINTIPEWVDWDQIKRGQEVFFRYGLPILNVLSFESLLGGMGSGRVVETLTRTGGFSADVVRRRLLETLQHVLQVSLSLESMKPGGDGHVSSVRVRLLHASVRSRILKLVQQRPEYYNVEEYGIPISDLDCMATINTFSTSVIWLGLPRQGIWLRAEEINDYLALWRLVAYYMGAPTEPFCSPATGRAMMESLLVSEINPTDVGKILAQNIILGLENTAPAYASKEFMEAMARHLNGHMLSDRLDLPRPNWYYQALVYGYCFVVMGVCYGLRLFPGLDQTFIAFRRRLYYTLITDKTEGLGGESFFEFKYVPYYTRTTKLGKRKQIKATQYGIEHLAQLGLLAGLMAVVTISPSPLHYSVIRKMDKGVIVPLLGALQACVSVLLTMSYGAAAQRLRLIQKSSIDDVAGLGMKLLLPALIVTHLGEQLELGNLANYGPVLAWSIIYTSISIGLAYAISKTLKLPAWVIPACAFNNTTSLPLLLLQSLESVGSLKLIIEDGDTESDAIARAQSYFILCAVVSNTIGYAVGPKILREGDDEQGENEGGGEDDGGREGNDAVSEDEERYQYRYPGGDEETSLLARRGRTRRERGLSLRLKNWLSKASVSLRHVGQEILAPFKSPFTDVAIGCMLLGAVLGLVPQLHKAFFASCEDGGIFNAWLTASVKNIGKLFTTLQIFVVGCKLGVSFEQMRGRGGGGSGRTPFKAVATIFVVRLVLWPALSISLIYLLARRTGLVQSDPILWFSLMLMPAGPPALVISGLAELARVSQEEKMAVAKTLTILYALSPFICFSITGALKASQAALEYKSAT</sequence>
<proteinExistence type="predicted"/>
<organism evidence="1 2">
    <name type="scientific">Aspergillus melleus</name>
    <dbReference type="NCBI Taxonomy" id="138277"/>
    <lineage>
        <taxon>Eukaryota</taxon>
        <taxon>Fungi</taxon>
        <taxon>Dikarya</taxon>
        <taxon>Ascomycota</taxon>
        <taxon>Pezizomycotina</taxon>
        <taxon>Eurotiomycetes</taxon>
        <taxon>Eurotiomycetidae</taxon>
        <taxon>Eurotiales</taxon>
        <taxon>Aspergillaceae</taxon>
        <taxon>Aspergillus</taxon>
        <taxon>Aspergillus subgen. Circumdati</taxon>
    </lineage>
</organism>
<keyword evidence="2" id="KW-1185">Reference proteome</keyword>
<reference evidence="1 2" key="1">
    <citation type="journal article" date="2023" name="ACS Omega">
        <title>Identification of the Neoaspergillic Acid Biosynthesis Gene Cluster by Establishing an In Vitro CRISPR-Ribonucleoprotein Genetic System in Aspergillus melleus.</title>
        <authorList>
            <person name="Yuan B."/>
            <person name="Grau M.F."/>
            <person name="Murata R.M."/>
            <person name="Torok T."/>
            <person name="Venkateswaran K."/>
            <person name="Stajich J.E."/>
            <person name="Wang C.C.C."/>
        </authorList>
    </citation>
    <scope>NUCLEOTIDE SEQUENCE [LARGE SCALE GENOMIC DNA]</scope>
    <source>
        <strain evidence="1 2">IMV 1140</strain>
    </source>
</reference>
<dbReference type="Proteomes" id="UP001177260">
    <property type="component" value="Unassembled WGS sequence"/>
</dbReference>
<dbReference type="EMBL" id="JAOPJF010000005">
    <property type="protein sequence ID" value="KAK1149060.1"/>
    <property type="molecule type" value="Genomic_DNA"/>
</dbReference>
<comment type="caution">
    <text evidence="1">The sequence shown here is derived from an EMBL/GenBank/DDBJ whole genome shotgun (WGS) entry which is preliminary data.</text>
</comment>
<accession>A0ACC3BEE8</accession>
<gene>
    <name evidence="1" type="ORF">N8T08_007737</name>
</gene>